<dbReference type="InterPro" id="IPR017853">
    <property type="entry name" value="GH"/>
</dbReference>
<dbReference type="InterPro" id="IPR001547">
    <property type="entry name" value="Glyco_hydro_5"/>
</dbReference>
<evidence type="ECO:0000256" key="2">
    <source>
        <dbReference type="ARBA" id="ARBA00022801"/>
    </source>
</evidence>
<keyword evidence="3 4" id="KW-0326">Glycosidase</keyword>
<dbReference type="GO" id="GO:0009986">
    <property type="term" value="C:cell surface"/>
    <property type="evidence" value="ECO:0007669"/>
    <property type="project" value="TreeGrafter"/>
</dbReference>
<evidence type="ECO:0000259" key="5">
    <source>
        <dbReference type="Pfam" id="PF00150"/>
    </source>
</evidence>
<dbReference type="GO" id="GO:0008422">
    <property type="term" value="F:beta-glucosidase activity"/>
    <property type="evidence" value="ECO:0007669"/>
    <property type="project" value="TreeGrafter"/>
</dbReference>
<dbReference type="PANTHER" id="PTHR31297:SF17">
    <property type="entry name" value="ENDOGLUCANASE"/>
    <property type="match status" value="1"/>
</dbReference>
<evidence type="ECO:0000313" key="7">
    <source>
        <dbReference type="Proteomes" id="UP000309215"/>
    </source>
</evidence>
<name>A0A4U1J1R3_9BACT</name>
<comment type="similarity">
    <text evidence="4">Belongs to the glycosyl hydrolase 5 (cellulase A) family.</text>
</comment>
<dbReference type="PANTHER" id="PTHR31297">
    <property type="entry name" value="GLUCAN ENDO-1,6-BETA-GLUCOSIDASE B"/>
    <property type="match status" value="1"/>
</dbReference>
<dbReference type="OrthoDB" id="9800955at2"/>
<organism evidence="6 7">
    <name type="scientific">Polyangium fumosum</name>
    <dbReference type="NCBI Taxonomy" id="889272"/>
    <lineage>
        <taxon>Bacteria</taxon>
        <taxon>Pseudomonadati</taxon>
        <taxon>Myxococcota</taxon>
        <taxon>Polyangia</taxon>
        <taxon>Polyangiales</taxon>
        <taxon>Polyangiaceae</taxon>
        <taxon>Polyangium</taxon>
    </lineage>
</organism>
<dbReference type="Proteomes" id="UP000309215">
    <property type="component" value="Unassembled WGS sequence"/>
</dbReference>
<evidence type="ECO:0000256" key="3">
    <source>
        <dbReference type="ARBA" id="ARBA00023295"/>
    </source>
</evidence>
<gene>
    <name evidence="6" type="ORF">E8A74_32170</name>
</gene>
<dbReference type="InterPro" id="IPR018087">
    <property type="entry name" value="Glyco_hydro_5_CS"/>
</dbReference>
<evidence type="ECO:0000313" key="6">
    <source>
        <dbReference type="EMBL" id="TKD01024.1"/>
    </source>
</evidence>
<keyword evidence="2 4" id="KW-0378">Hydrolase</keyword>
<dbReference type="Gene3D" id="3.20.20.80">
    <property type="entry name" value="Glycosidases"/>
    <property type="match status" value="1"/>
</dbReference>
<accession>A0A4U1J1R3</accession>
<dbReference type="Pfam" id="PF00150">
    <property type="entry name" value="Cellulase"/>
    <property type="match status" value="1"/>
</dbReference>
<keyword evidence="1" id="KW-0732">Signal</keyword>
<dbReference type="GO" id="GO:0005576">
    <property type="term" value="C:extracellular region"/>
    <property type="evidence" value="ECO:0007669"/>
    <property type="project" value="TreeGrafter"/>
</dbReference>
<protein>
    <submittedName>
        <fullName evidence="6">Glycoside hydrolase family 5 protein</fullName>
    </submittedName>
</protein>
<dbReference type="PROSITE" id="PS00659">
    <property type="entry name" value="GLYCOSYL_HYDROL_F5"/>
    <property type="match status" value="1"/>
</dbReference>
<evidence type="ECO:0000256" key="1">
    <source>
        <dbReference type="ARBA" id="ARBA00022729"/>
    </source>
</evidence>
<dbReference type="InterPro" id="IPR050386">
    <property type="entry name" value="Glycosyl_hydrolase_5"/>
</dbReference>
<dbReference type="AlphaFoldDB" id="A0A4U1J1R3"/>
<dbReference type="GO" id="GO:0009251">
    <property type="term" value="P:glucan catabolic process"/>
    <property type="evidence" value="ECO:0007669"/>
    <property type="project" value="TreeGrafter"/>
</dbReference>
<feature type="domain" description="Glycoside hydrolase family 5" evidence="5">
    <location>
        <begin position="82"/>
        <end position="372"/>
    </location>
</feature>
<comment type="caution">
    <text evidence="6">The sequence shown here is derived from an EMBL/GenBank/DDBJ whole genome shotgun (WGS) entry which is preliminary data.</text>
</comment>
<reference evidence="6 7" key="1">
    <citation type="submission" date="2019-04" db="EMBL/GenBank/DDBJ databases">
        <authorList>
            <person name="Li Y."/>
            <person name="Wang J."/>
        </authorList>
    </citation>
    <scope>NUCLEOTIDE SEQUENCE [LARGE SCALE GENOMIC DNA]</scope>
    <source>
        <strain evidence="6 7">DSM 14668</strain>
    </source>
</reference>
<keyword evidence="7" id="KW-1185">Reference proteome</keyword>
<proteinExistence type="inferred from homology"/>
<dbReference type="EMBL" id="SSMQ01000042">
    <property type="protein sequence ID" value="TKD01024.1"/>
    <property type="molecule type" value="Genomic_DNA"/>
</dbReference>
<sequence length="397" mass="44465">MPRNRSCRRPLVMAAWRLEAIRMRASWPVLLWIPLVSGCIPRGSARDITPNPAGVAHSAPFEGFRRGINLGNALDAPSEGAWGVTLDERHFEMAAAAGLDHVRLPVRFNAHAQASEPFTLDAAFLGRVDWALDRATARGLSVIVDFHHYEELMKDPAAHKERFLGIWAQLAERYANRPPSVVFELLNEPNGNLNAAIVNEISNKAITLIRAKNPTRRIIVDGYFWASADWLDELVLPEDDPNLIPTFHMYQPILFTHQGSPWMDPEYGTTGIVFPGPPAAPLTPVPAAQRVGWVNDWFTRYNTQPASQNPNGPAGVRAEFEKVDRYIQATGRRVYMGEFGCIDNADQPSRATYVRLIRREAELRGIAWAYWDDGGSMKAMDVKTGSWVTYLQDALLR</sequence>
<dbReference type="SUPFAM" id="SSF51445">
    <property type="entry name" value="(Trans)glycosidases"/>
    <property type="match status" value="1"/>
</dbReference>
<evidence type="ECO:0000256" key="4">
    <source>
        <dbReference type="RuleBase" id="RU361153"/>
    </source>
</evidence>